<evidence type="ECO:0008006" key="4">
    <source>
        <dbReference type="Google" id="ProtNLM"/>
    </source>
</evidence>
<comment type="caution">
    <text evidence="2">The sequence shown here is derived from an EMBL/GenBank/DDBJ whole genome shotgun (WGS) entry which is preliminary data.</text>
</comment>
<dbReference type="AlphaFoldDB" id="A0A7W9Q0F0"/>
<protein>
    <recommendedName>
        <fullName evidence="4">Aminoglycoside adenylyltransferase</fullName>
    </recommendedName>
</protein>
<evidence type="ECO:0000313" key="3">
    <source>
        <dbReference type="Proteomes" id="UP000585836"/>
    </source>
</evidence>
<dbReference type="Pfam" id="PF10706">
    <property type="entry name" value="Aminoglyc_resit"/>
    <property type="match status" value="1"/>
</dbReference>
<evidence type="ECO:0000313" key="2">
    <source>
        <dbReference type="EMBL" id="MBB5930427.1"/>
    </source>
</evidence>
<feature type="region of interest" description="Disordered" evidence="1">
    <location>
        <begin position="172"/>
        <end position="194"/>
    </location>
</feature>
<keyword evidence="3" id="KW-1185">Reference proteome</keyword>
<gene>
    <name evidence="2" type="ORF">FHS34_005925</name>
</gene>
<dbReference type="EMBL" id="JACHJK010000012">
    <property type="protein sequence ID" value="MBB5930427.1"/>
    <property type="molecule type" value="Genomic_DNA"/>
</dbReference>
<organism evidence="2 3">
    <name type="scientific">Streptomyces echinatus</name>
    <dbReference type="NCBI Taxonomy" id="67293"/>
    <lineage>
        <taxon>Bacteria</taxon>
        <taxon>Bacillati</taxon>
        <taxon>Actinomycetota</taxon>
        <taxon>Actinomycetes</taxon>
        <taxon>Kitasatosporales</taxon>
        <taxon>Streptomycetaceae</taxon>
        <taxon>Streptomyces</taxon>
    </lineage>
</organism>
<proteinExistence type="predicted"/>
<reference evidence="2 3" key="1">
    <citation type="submission" date="2020-08" db="EMBL/GenBank/DDBJ databases">
        <title>Genomic Encyclopedia of Type Strains, Phase III (KMG-III): the genomes of soil and plant-associated and newly described type strains.</title>
        <authorList>
            <person name="Whitman W."/>
        </authorList>
    </citation>
    <scope>NUCLEOTIDE SEQUENCE [LARGE SCALE GENOMIC DNA]</scope>
    <source>
        <strain evidence="2 3">CECT 3313</strain>
    </source>
</reference>
<dbReference type="Proteomes" id="UP000585836">
    <property type="component" value="Unassembled WGS sequence"/>
</dbReference>
<dbReference type="RefSeq" id="WP_184970859.1">
    <property type="nucleotide sequence ID" value="NZ_BAAAWF010000067.1"/>
</dbReference>
<accession>A0A7W9Q0F0</accession>
<evidence type="ECO:0000256" key="1">
    <source>
        <dbReference type="SAM" id="MobiDB-lite"/>
    </source>
</evidence>
<sequence length="194" mass="21001">MDQERARHQLDLIARVLEAARDSGVPLWLRGGWAMDFFLGEITREHGDIDWFARAQDARALADVLARLGHTPVPGPPAGLQLDFVKDGLDSSFTLVATDAVGRVTVAGGPWAGTPWPDGMLEAGPGRIGALEAPIVDPRVQIEIKRMMPVWDPSRPRRAKDAEDIARLEAALLRRETGGGLPSGPGRADPGERH</sequence>
<dbReference type="Gene3D" id="3.30.460.40">
    <property type="match status" value="1"/>
</dbReference>
<dbReference type="InterPro" id="IPR019646">
    <property type="entry name" value="Aminoglyc_AdlTrfase"/>
</dbReference>
<name>A0A7W9Q0F0_9ACTN</name>